<dbReference type="Proteomes" id="UP000054422">
    <property type="component" value="Unassembled WGS sequence"/>
</dbReference>
<dbReference type="PROSITE" id="PS51257">
    <property type="entry name" value="PROKAR_LIPOPROTEIN"/>
    <property type="match status" value="1"/>
</dbReference>
<sequence>MKKLSFVVLAALALSSCNSRYASNGENLYLKSRNGDVLVVPSPLTSANISNFYDLPPQTQDARVSIAPPVEDITT</sequence>
<dbReference type="STRING" id="1498499.EP47_09500"/>
<dbReference type="RefSeq" id="WP_035888888.1">
    <property type="nucleotide sequence ID" value="NZ_JNCF01000017.1"/>
</dbReference>
<evidence type="ECO:0000256" key="1">
    <source>
        <dbReference type="SAM" id="SignalP"/>
    </source>
</evidence>
<reference evidence="2 3" key="1">
    <citation type="submission" date="2014-05" db="EMBL/GenBank/DDBJ databases">
        <authorList>
            <person name="Rizzardi K."/>
            <person name="Winiecka-Krusnell J."/>
            <person name="Ramliden M."/>
            <person name="Alm E."/>
            <person name="Andersson S."/>
            <person name="Byfors S."/>
        </authorList>
    </citation>
    <scope>NUCLEOTIDE SEQUENCE [LARGE SCALE GENOMIC DNA]</scope>
    <source>
        <strain evidence="2 3">LEGN</strain>
    </source>
</reference>
<evidence type="ECO:0000313" key="3">
    <source>
        <dbReference type="Proteomes" id="UP000054422"/>
    </source>
</evidence>
<keyword evidence="3" id="KW-1185">Reference proteome</keyword>
<proteinExistence type="predicted"/>
<keyword evidence="1" id="KW-0732">Signal</keyword>
<dbReference type="OrthoDB" id="5643663at2"/>
<name>A0A0A2T7R6_9GAMM</name>
<protein>
    <submittedName>
        <fullName evidence="2">Uncharacterized protein</fullName>
    </submittedName>
</protein>
<evidence type="ECO:0000313" key="2">
    <source>
        <dbReference type="EMBL" id="KGP63438.1"/>
    </source>
</evidence>
<comment type="caution">
    <text evidence="2">The sequence shown here is derived from an EMBL/GenBank/DDBJ whole genome shotgun (WGS) entry which is preliminary data.</text>
</comment>
<organism evidence="2 3">
    <name type="scientific">Legionella norrlandica</name>
    <dbReference type="NCBI Taxonomy" id="1498499"/>
    <lineage>
        <taxon>Bacteria</taxon>
        <taxon>Pseudomonadati</taxon>
        <taxon>Pseudomonadota</taxon>
        <taxon>Gammaproteobacteria</taxon>
        <taxon>Legionellales</taxon>
        <taxon>Legionellaceae</taxon>
        <taxon>Legionella</taxon>
    </lineage>
</organism>
<feature type="chain" id="PRO_5001993428" evidence="1">
    <location>
        <begin position="23"/>
        <end position="75"/>
    </location>
</feature>
<gene>
    <name evidence="2" type="ORF">EP47_09500</name>
</gene>
<feature type="signal peptide" evidence="1">
    <location>
        <begin position="1"/>
        <end position="22"/>
    </location>
</feature>
<dbReference type="AlphaFoldDB" id="A0A0A2T7R6"/>
<accession>A0A0A2T7R6</accession>
<dbReference type="EMBL" id="JNCF01000017">
    <property type="protein sequence ID" value="KGP63438.1"/>
    <property type="molecule type" value="Genomic_DNA"/>
</dbReference>